<dbReference type="Proteomes" id="UP000008680">
    <property type="component" value="Chromosome"/>
</dbReference>
<dbReference type="EMBL" id="CP001719">
    <property type="protein sequence ID" value="ADC47576.1"/>
    <property type="molecule type" value="Genomic_DNA"/>
</dbReference>
<feature type="compositionally biased region" description="Polar residues" evidence="6">
    <location>
        <begin position="30"/>
        <end position="46"/>
    </location>
</feature>
<dbReference type="SMART" id="SM00635">
    <property type="entry name" value="BID_2"/>
    <property type="match status" value="4"/>
</dbReference>
<evidence type="ECO:0000313" key="9">
    <source>
        <dbReference type="EMBL" id="ADC47576.1"/>
    </source>
</evidence>
<feature type="region of interest" description="Disordered" evidence="6">
    <location>
        <begin position="30"/>
        <end position="89"/>
    </location>
</feature>
<comment type="similarity">
    <text evidence="1">Belongs to the intimin/invasin family.</text>
</comment>
<feature type="compositionally biased region" description="Low complexity" evidence="6">
    <location>
        <begin position="49"/>
        <end position="63"/>
    </location>
</feature>
<protein>
    <recommendedName>
        <fullName evidence="2">Intimin</fullName>
    </recommendedName>
    <alternativeName>
        <fullName evidence="5">Attaching and effacing protein</fullName>
    </alternativeName>
</protein>
<dbReference type="eggNOG" id="arCOG02555">
    <property type="taxonomic scope" value="Archaea"/>
</dbReference>
<dbReference type="eggNOG" id="arCOG02486">
    <property type="taxonomic scope" value="Archaea"/>
</dbReference>
<dbReference type="SMART" id="SM00710">
    <property type="entry name" value="PbH1"/>
    <property type="match status" value="13"/>
</dbReference>
<keyword evidence="4" id="KW-1015">Disulfide bond</keyword>
<dbReference type="SMART" id="SM00634">
    <property type="entry name" value="BID_1"/>
    <property type="match status" value="1"/>
</dbReference>
<dbReference type="eggNOG" id="arCOG02547">
    <property type="taxonomic scope" value="Archaea"/>
</dbReference>
<dbReference type="Gene3D" id="2.60.40.10">
    <property type="entry name" value="Immunoglobulins"/>
    <property type="match status" value="2"/>
</dbReference>
<dbReference type="HOGENOM" id="CLU_231200_0_0_2"/>
<evidence type="ECO:0000313" key="10">
    <source>
        <dbReference type="Proteomes" id="UP000008680"/>
    </source>
</evidence>
<dbReference type="InterPro" id="IPR011050">
    <property type="entry name" value="Pectin_lyase_fold/virulence"/>
</dbReference>
<feature type="domain" description="BIG2" evidence="8">
    <location>
        <begin position="1888"/>
        <end position="1961"/>
    </location>
</feature>
<dbReference type="InterPro" id="IPR013783">
    <property type="entry name" value="Ig-like_fold"/>
</dbReference>
<dbReference type="InterPro" id="IPR008964">
    <property type="entry name" value="Invasin/intimin_cell_adhesion"/>
</dbReference>
<evidence type="ECO:0000256" key="3">
    <source>
        <dbReference type="ARBA" id="ARBA00023026"/>
    </source>
</evidence>
<gene>
    <name evidence="9" type="ordered locus">mru_1726</name>
</gene>
<feature type="domain" description="BIG2" evidence="8">
    <location>
        <begin position="1804"/>
        <end position="1876"/>
    </location>
</feature>
<evidence type="ECO:0000256" key="6">
    <source>
        <dbReference type="SAM" id="MobiDB-lite"/>
    </source>
</evidence>
<feature type="compositionally biased region" description="Basic and acidic residues" evidence="6">
    <location>
        <begin position="75"/>
        <end position="89"/>
    </location>
</feature>
<evidence type="ECO:0000256" key="1">
    <source>
        <dbReference type="ARBA" id="ARBA00010116"/>
    </source>
</evidence>
<evidence type="ECO:0000256" key="2">
    <source>
        <dbReference type="ARBA" id="ARBA00017346"/>
    </source>
</evidence>
<keyword evidence="3" id="KW-0843">Virulence</keyword>
<dbReference type="KEGG" id="mru:mru_1726"/>
<dbReference type="Gene3D" id="2.160.20.10">
    <property type="entry name" value="Single-stranded right-handed beta-helix, Pectin lyase-like"/>
    <property type="match status" value="3"/>
</dbReference>
<dbReference type="RefSeq" id="WP_012956524.1">
    <property type="nucleotide sequence ID" value="NC_013790.1"/>
</dbReference>
<dbReference type="SUPFAM" id="SSF49373">
    <property type="entry name" value="Invasin/intimin cell-adhesion fragments"/>
    <property type="match status" value="4"/>
</dbReference>
<dbReference type="Pfam" id="PF02368">
    <property type="entry name" value="Big_2"/>
    <property type="match status" value="1"/>
</dbReference>
<sequence length="2255" mass="243660">MKLNKFFIISIILIIFLSISAISAENTDNALSTDTHSNDNVLSTDSRSNENALTNENTLLTDTHSNENALTTDPLTKENTHSYKDSEKSLSSDAFNKTIYVNKTGSDEGDGSEANPYATLKKSISQLDDSDNAVIYIGPGNYTGENNSALEINLDHKDHDGSLSIIGDSNGGTVFDGENLNPIIISISEDSIVTLINITFTHGKNNMGSAIRSSGNLTIDNCIFTENYATNLAALYVDKHSPLTVMNSKFLENRAKQCADIYFSQNSEIILLNNLFEGSTAEYSYAYSPSVSLQTGKSLVKGNTFKNLTGAYYKGALYIAYNNGINIANITDNTFINCNYTGTDGAILFFQNAYLKNNKFIDCHSSTAFLYSNTEFNAYLSFEDAEIDGTTFFLKANVTDDMGNKVKNAKVIFYLNGENVGSASSDNNGVAMISIKKLLENGEYVISGTQSYSEINPFGVNVKNATARVNYDHSSLEVWVSTDGDDGSGNGSEDNPFKTLRKALDYGTASAVNLTVHVKNGIYNGDDNRDLSYSTLGKITIVGESYSNVVIDGENITKSIFAFSSTLDVTLINLTLINCPSTLINAYTLSMMDNIVINSGTIRAQTGNNGVTIDNLRVINGTDQAITGYNLRLTNSRFENCDGLTHTGLIWLSTNNNKVTYLENNTFFNNTIAGSAGGGAAYYIQSDLISINNTFDSNWITESRGENVAYAGGRHIISINDKFINNEVPKYVAQYRSIGNEECEIIVENITFINNKASGNGAGLATTGAIVKGGKFINNSASGNGGAIYLLNHDNTSSYCQMSLEDVIFENNSATCGKDIFIEGSSGNNIFTYLNNLTIVANDLNVTSLSDNLTVSVFHPSGAIIGGGEISFYLDGEYIGKSTLVNQNASLEYVGFKNNTIYEFTSIYEYASLNDTYIDGIVSTKIPYALENIELYVSDGSGDDENGNGSISNPFKSISKALSEGYQKSTNITVHILEGTYTGSLNSNLRIPTTVNILLIGEGAAKTIISDSSSDYFITALKGKCELRISQMTLNRAARDTQSAIYIEEESNVAIDNVTFIGGQGNYGGAINTAGNLSIRNSYFHDNGYADRTLRANAYYGGAICNDGTLIIDNTIFESDHAGRLSEIANQGTLYMNNSKVIDSINAYSINMDLVAIGAYGGQKGEITIENSQFIVSSKTINELNDRIYDPTRALTCLGIGSCQHAILINSTFIGEGAVFSPYVFGGINSNNLASGGCTMIPGDLEVYNSTFRNVQAVNIIYSRTDNVRYHSQRVFEGCLFDNVEYIIAVLNTGNFSVEMHDCVILSDDLAKIGFGSEKTMKMDISNNWWSSNDGSYDNATLGTTNYISNCVVKLKEISSETVHPESYLILTLNSSNRTGLLQDAILAFKAYDGENISDYDGALYPRNFEMSAINATLDDLEGTIINKAINPFEGVENSGYYIEAIVDNQKVNLTVHDSLSIGNAYILAENISINYNETQINVTVLEENGKRADGGNVSLKLHDKTYISEIINGTAIFDIDVLPKGDYLLNYSLNRPKVYHSISNSSNLTVIPFKINAYANASNIKVGEDAIVIAYLDKDAGGNVTLGEEIQKVNDGTATFIISNLAKGDYTYQLSYSGDEKYDNETFHVSFSVNLKDASISVENDTLDLFVGSNETIVATISPIGLAVNYSCSNESVAMVDENGVVSAVGAGMAVITLTVGDDVTYSKNSSSVTVIVSKIPTIIEIVNDTISLEVTDSLDSIASLNPEEGGNLNYAISDDLIAKIDNGQITALSEGSAIITVSFDGNDKYTKAQNKSIKIIVNLKEASVSAFSNIDLLVGENDTLSPKTSPEGLDVRYESNDTSVVLVDNGQAIAVGEGNATITLTVGGDGVYAENTTTVKVSVSRIATMIEIEKDTIELKVNEESPIGAILEPDVGNLTYSISDESIAKVENGKIIALAEGNASLSISFAGDERYIGTNASVEIRVNKINTILTETDITTTYKEEGYLIATLKDSQNNPISGAVLTVDLDGIKNYTTDSNGQIKIATNNLIPDTYTARISFAGNENYSSSNGNASVTVKRIGTKLNFNDMNTTAFDSNIEGRIGEYFYFQLVDCDGNPLANKKVIIGFNGVKYNRQTNETGWAKIQINLKYANSYTFAIAFLGDDNYSGSFNFAVIRVSQQTPKLTASSKTYKSSAKTKTLTATLKSSSGKAIAGKKISFRLNGKVYTANTNSLGVATVKVSLNKKGTYSFTAQFSGDSTYKKVTKTAKLTIK</sequence>
<dbReference type="OrthoDB" id="82538at2157"/>
<evidence type="ECO:0000256" key="5">
    <source>
        <dbReference type="ARBA" id="ARBA00029955"/>
    </source>
</evidence>
<dbReference type="InterPro" id="IPR003343">
    <property type="entry name" value="Big_2"/>
</dbReference>
<evidence type="ECO:0000259" key="8">
    <source>
        <dbReference type="SMART" id="SM00635"/>
    </source>
</evidence>
<accession>D3DZ26</accession>
<evidence type="ECO:0000259" key="7">
    <source>
        <dbReference type="SMART" id="SM00634"/>
    </source>
</evidence>
<feature type="domain" description="BIG2" evidence="8">
    <location>
        <begin position="1637"/>
        <end position="1711"/>
    </location>
</feature>
<organism evidence="9 10">
    <name type="scientific">Methanobrevibacter ruminantium (strain ATCC 35063 / DSM 1093 / JCM 13430 / OCM 146 / M1)</name>
    <name type="common">Methanobacterium ruminantium</name>
    <dbReference type="NCBI Taxonomy" id="634498"/>
    <lineage>
        <taxon>Archaea</taxon>
        <taxon>Methanobacteriati</taxon>
        <taxon>Methanobacteriota</taxon>
        <taxon>Methanomada group</taxon>
        <taxon>Methanobacteria</taxon>
        <taxon>Methanobacteriales</taxon>
        <taxon>Methanobacteriaceae</taxon>
        <taxon>Methanobrevibacter</taxon>
    </lineage>
</organism>
<dbReference type="SUPFAM" id="SSF51126">
    <property type="entry name" value="Pectin lyase-like"/>
    <property type="match status" value="3"/>
</dbReference>
<keyword evidence="10" id="KW-1185">Reference proteome</keyword>
<dbReference type="InterPro" id="IPR006626">
    <property type="entry name" value="PbH1"/>
</dbReference>
<dbReference type="PATRIC" id="fig|634498.28.peg.1727"/>
<reference evidence="9 10" key="1">
    <citation type="journal article" date="2010" name="PLoS ONE">
        <title>The genome sequence of the rumen methanogen Methanobrevibacter ruminantium reveals new possibilities for controlling ruminant methane emissions.</title>
        <authorList>
            <person name="Leahy S.C."/>
            <person name="Kelly W.J."/>
            <person name="Altermann E."/>
            <person name="Ronimus R.S."/>
            <person name="Yeoman C.J."/>
            <person name="Pacheco D.M."/>
            <person name="Li D."/>
            <person name="Kong Z."/>
            <person name="McTavish S."/>
            <person name="Sang C."/>
            <person name="Lambie S.C."/>
            <person name="Janssen P.H."/>
            <person name="Dey D."/>
            <person name="Attwood G.T."/>
        </authorList>
    </citation>
    <scope>NUCLEOTIDE SEQUENCE [LARGE SCALE GENOMIC DNA]</scope>
    <source>
        <strain evidence="10">ATCC 35063 / DSM 1093 / JCM 13430 / OCM 146 / M1</strain>
    </source>
</reference>
<feature type="domain" description="Big-1" evidence="7">
    <location>
        <begin position="2156"/>
        <end position="2247"/>
    </location>
</feature>
<evidence type="ECO:0000256" key="4">
    <source>
        <dbReference type="ARBA" id="ARBA00023157"/>
    </source>
</evidence>
<dbReference type="STRING" id="634498.mru_1726"/>
<dbReference type="InterPro" id="IPR012334">
    <property type="entry name" value="Pectin_lyas_fold"/>
</dbReference>
<dbReference type="GeneID" id="8771390"/>
<name>D3DZ26_METRM</name>
<proteinExistence type="inferred from homology"/>
<feature type="domain" description="BIG2" evidence="8">
    <location>
        <begin position="1721"/>
        <end position="1795"/>
    </location>
</feature>
<dbReference type="InterPro" id="IPR003344">
    <property type="entry name" value="Big_1_dom"/>
</dbReference>
<dbReference type="Gene3D" id="2.60.40.1080">
    <property type="match status" value="3"/>
</dbReference>